<dbReference type="AlphaFoldDB" id="A0A542ZAT6"/>
<dbReference type="OrthoDB" id="944647at2"/>
<organism evidence="2 3">
    <name type="scientific">Rarobacter faecitabidus</name>
    <dbReference type="NCBI Taxonomy" id="13243"/>
    <lineage>
        <taxon>Bacteria</taxon>
        <taxon>Bacillati</taxon>
        <taxon>Actinomycetota</taxon>
        <taxon>Actinomycetes</taxon>
        <taxon>Micrococcales</taxon>
        <taxon>Rarobacteraceae</taxon>
        <taxon>Rarobacter</taxon>
    </lineage>
</organism>
<protein>
    <submittedName>
        <fullName evidence="2">Antirestriction protein ArdA</fullName>
    </submittedName>
</protein>
<dbReference type="Gene3D" id="3.10.20.480">
    <property type="entry name" value="Antirestriction protein ArdA, domain 1"/>
    <property type="match status" value="1"/>
</dbReference>
<dbReference type="Proteomes" id="UP000315389">
    <property type="component" value="Unassembled WGS sequence"/>
</dbReference>
<evidence type="ECO:0000256" key="1">
    <source>
        <dbReference type="SAM" id="MobiDB-lite"/>
    </source>
</evidence>
<feature type="compositionally biased region" description="Polar residues" evidence="1">
    <location>
        <begin position="105"/>
        <end position="120"/>
    </location>
</feature>
<dbReference type="EMBL" id="VFOS01000004">
    <property type="protein sequence ID" value="TQL57453.1"/>
    <property type="molecule type" value="Genomic_DNA"/>
</dbReference>
<dbReference type="InterPro" id="IPR009899">
    <property type="entry name" value="ArdA"/>
</dbReference>
<gene>
    <name evidence="2" type="ORF">FB461_2188</name>
</gene>
<dbReference type="InterPro" id="IPR041895">
    <property type="entry name" value="ArdA_dom1"/>
</dbReference>
<dbReference type="RefSeq" id="WP_142121950.1">
    <property type="nucleotide sequence ID" value="NZ_BAAASV010000002.1"/>
</dbReference>
<keyword evidence="3" id="KW-1185">Reference proteome</keyword>
<name>A0A542ZAT6_RARFA</name>
<sequence length="120" mass="13081">MTTTTPATETTPSAWIGCLACYNAGRLVGDWFDAISADEVTTYDIHGAHSRADSHDELWVMDHENIPVSGEMRSRLAACGGSSRGEVDCTGDNHVLESTYRELETSSMSRLPRSNPTEES</sequence>
<dbReference type="Pfam" id="PF07275">
    <property type="entry name" value="ArdA"/>
    <property type="match status" value="1"/>
</dbReference>
<feature type="region of interest" description="Disordered" evidence="1">
    <location>
        <begin position="100"/>
        <end position="120"/>
    </location>
</feature>
<proteinExistence type="predicted"/>
<reference evidence="2 3" key="1">
    <citation type="submission" date="2019-06" db="EMBL/GenBank/DDBJ databases">
        <title>Sequencing the genomes of 1000 actinobacteria strains.</title>
        <authorList>
            <person name="Klenk H.-P."/>
        </authorList>
    </citation>
    <scope>NUCLEOTIDE SEQUENCE [LARGE SCALE GENOMIC DNA]</scope>
    <source>
        <strain evidence="2 3">DSM 4813</strain>
    </source>
</reference>
<evidence type="ECO:0000313" key="2">
    <source>
        <dbReference type="EMBL" id="TQL57453.1"/>
    </source>
</evidence>
<evidence type="ECO:0000313" key="3">
    <source>
        <dbReference type="Proteomes" id="UP000315389"/>
    </source>
</evidence>
<comment type="caution">
    <text evidence="2">The sequence shown here is derived from an EMBL/GenBank/DDBJ whole genome shotgun (WGS) entry which is preliminary data.</text>
</comment>
<accession>A0A542ZAT6</accession>